<dbReference type="HAMAP" id="MF_00199">
    <property type="entry name" value="ApaH"/>
    <property type="match status" value="1"/>
</dbReference>
<dbReference type="InterPro" id="IPR006186">
    <property type="entry name" value="Ser/Thr-sp_prot-phosphatase"/>
</dbReference>
<evidence type="ECO:0000313" key="8">
    <source>
        <dbReference type="EMBL" id="QSX78461.1"/>
    </source>
</evidence>
<dbReference type="PANTHER" id="PTHR40942">
    <property type="match status" value="1"/>
</dbReference>
<dbReference type="GO" id="GO:0008803">
    <property type="term" value="F:bis(5'-nucleosyl)-tetraphosphatase (symmetrical) activity"/>
    <property type="evidence" value="ECO:0007669"/>
    <property type="project" value="UniProtKB-UniRule"/>
</dbReference>
<evidence type="ECO:0000256" key="3">
    <source>
        <dbReference type="ARBA" id="ARBA00022801"/>
    </source>
</evidence>
<dbReference type="KEGG" id="lsf:I8J32_000390"/>
<keyword evidence="3 5" id="KW-0378">Hydrolase</keyword>
<sequence length="292" mass="33140">MSVWAIGDLQGCYDATRRLLDTINFDPARDRLWFCGDLVNRGGQSVETLRLVHSLRASSVVVLGNHDLSLLAIGERREEEQRKVNPDLQGVLFAPDGRELLGWLRMQKLMHVDRELGWMMVHAGIAPKWTSQLAERYAREIEERLRGDQFGRLLKNMYGDKPAWHPKLTGLDRERAIINIFTRLRYCTPRGRISFEDKGPPGTQPPGLYPWYSVPGRVERDLKVVCGHWSTLGLFIGHGVHAIDTGAVWGGKLTALQLDTDELRVVQVRGRDVPANPPRPRPPHHRPAPPPR</sequence>
<dbReference type="NCBIfam" id="NF001204">
    <property type="entry name" value="PRK00166.1"/>
    <property type="match status" value="1"/>
</dbReference>
<dbReference type="AlphaFoldDB" id="A0A974XZ55"/>
<evidence type="ECO:0000313" key="9">
    <source>
        <dbReference type="Proteomes" id="UP000639274"/>
    </source>
</evidence>
<proteinExistence type="inferred from homology"/>
<evidence type="ECO:0000259" key="7">
    <source>
        <dbReference type="Pfam" id="PF00149"/>
    </source>
</evidence>
<evidence type="ECO:0000256" key="6">
    <source>
        <dbReference type="SAM" id="MobiDB-lite"/>
    </source>
</evidence>
<dbReference type="RefSeq" id="WP_200614086.1">
    <property type="nucleotide sequence ID" value="NZ_CP071518.1"/>
</dbReference>
<dbReference type="Gene3D" id="3.60.21.10">
    <property type="match status" value="1"/>
</dbReference>
<reference evidence="8 9" key="1">
    <citation type="submission" date="2021-03" db="EMBL/GenBank/DDBJ databases">
        <title>Lysobacter sp. nov. isolated from soil of gangwondo yeongwol, south Korea.</title>
        <authorList>
            <person name="Kim K.R."/>
            <person name="Kim K.H."/>
            <person name="Jeon C.O."/>
        </authorList>
    </citation>
    <scope>NUCLEOTIDE SEQUENCE [LARGE SCALE GENOMIC DNA]</scope>
    <source>
        <strain evidence="8 9">R19</strain>
    </source>
</reference>
<evidence type="ECO:0000256" key="2">
    <source>
        <dbReference type="ARBA" id="ARBA00005419"/>
    </source>
</evidence>
<dbReference type="InterPro" id="IPR004843">
    <property type="entry name" value="Calcineurin-like_PHP"/>
</dbReference>
<feature type="region of interest" description="Disordered" evidence="6">
    <location>
        <begin position="270"/>
        <end position="292"/>
    </location>
</feature>
<comment type="similarity">
    <text evidence="2 5">Belongs to the Ap4A hydrolase family.</text>
</comment>
<evidence type="ECO:0000256" key="4">
    <source>
        <dbReference type="ARBA" id="ARBA00049417"/>
    </source>
</evidence>
<evidence type="ECO:0000256" key="1">
    <source>
        <dbReference type="ARBA" id="ARBA00003413"/>
    </source>
</evidence>
<accession>A0A974XZ55</accession>
<dbReference type="Proteomes" id="UP000639274">
    <property type="component" value="Chromosome"/>
</dbReference>
<name>A0A974XZ55_9GAMM</name>
<feature type="domain" description="Calcineurin-like phosphoesterase" evidence="7">
    <location>
        <begin position="1"/>
        <end position="124"/>
    </location>
</feature>
<dbReference type="NCBIfam" id="TIGR00668">
    <property type="entry name" value="apaH"/>
    <property type="match status" value="1"/>
</dbReference>
<dbReference type="PRINTS" id="PR00114">
    <property type="entry name" value="STPHPHTASE"/>
</dbReference>
<keyword evidence="9" id="KW-1185">Reference proteome</keyword>
<dbReference type="SUPFAM" id="SSF56300">
    <property type="entry name" value="Metallo-dependent phosphatases"/>
    <property type="match status" value="1"/>
</dbReference>
<feature type="compositionally biased region" description="Basic residues" evidence="6">
    <location>
        <begin position="281"/>
        <end position="292"/>
    </location>
</feature>
<dbReference type="InterPro" id="IPR029052">
    <property type="entry name" value="Metallo-depent_PP-like"/>
</dbReference>
<dbReference type="InterPro" id="IPR004617">
    <property type="entry name" value="ApaH"/>
</dbReference>
<gene>
    <name evidence="5" type="primary">apaH</name>
    <name evidence="8" type="ORF">I8J32_000390</name>
</gene>
<comment type="catalytic activity">
    <reaction evidence="4 5">
        <text>P(1),P(4)-bis(5'-adenosyl) tetraphosphate + H2O = 2 ADP + 2 H(+)</text>
        <dbReference type="Rhea" id="RHEA:24252"/>
        <dbReference type="ChEBI" id="CHEBI:15377"/>
        <dbReference type="ChEBI" id="CHEBI:15378"/>
        <dbReference type="ChEBI" id="CHEBI:58141"/>
        <dbReference type="ChEBI" id="CHEBI:456216"/>
        <dbReference type="EC" id="3.6.1.41"/>
    </reaction>
</comment>
<dbReference type="CDD" id="cd07422">
    <property type="entry name" value="MPP_ApaH"/>
    <property type="match status" value="1"/>
</dbReference>
<dbReference type="EC" id="3.6.1.41" evidence="5"/>
<dbReference type="PANTHER" id="PTHR40942:SF4">
    <property type="entry name" value="CYTOCHROME C5"/>
    <property type="match status" value="1"/>
</dbReference>
<dbReference type="EMBL" id="CP071518">
    <property type="protein sequence ID" value="QSX78461.1"/>
    <property type="molecule type" value="Genomic_DNA"/>
</dbReference>
<protein>
    <recommendedName>
        <fullName evidence="5">Bis(5'-nucleosyl)-tetraphosphatase, symmetrical</fullName>
        <ecNumber evidence="5">3.6.1.41</ecNumber>
    </recommendedName>
    <alternativeName>
        <fullName evidence="5">Ap4A hydrolase</fullName>
    </alternativeName>
    <alternativeName>
        <fullName evidence="5">Diadenosine 5',5'''-P1,P4-tetraphosphate pyrophosphohydrolase</fullName>
    </alternativeName>
    <alternativeName>
        <fullName evidence="5">Diadenosine tetraphosphatase</fullName>
    </alternativeName>
</protein>
<dbReference type="Pfam" id="PF00149">
    <property type="entry name" value="Metallophos"/>
    <property type="match status" value="1"/>
</dbReference>
<evidence type="ECO:0000256" key="5">
    <source>
        <dbReference type="HAMAP-Rule" id="MF_00199"/>
    </source>
</evidence>
<organism evidence="8 9">
    <name type="scientific">Agrilutibacter solisilvae</name>
    <dbReference type="NCBI Taxonomy" id="2763317"/>
    <lineage>
        <taxon>Bacteria</taxon>
        <taxon>Pseudomonadati</taxon>
        <taxon>Pseudomonadota</taxon>
        <taxon>Gammaproteobacteria</taxon>
        <taxon>Lysobacterales</taxon>
        <taxon>Lysobacteraceae</taxon>
        <taxon>Agrilutibacter</taxon>
    </lineage>
</organism>
<comment type="function">
    <text evidence="1 5">Hydrolyzes diadenosine 5',5'''-P1,P4-tetraphosphate to yield ADP.</text>
</comment>
<dbReference type="PIRSF" id="PIRSF000903">
    <property type="entry name" value="B5n-ttraPtase_sm"/>
    <property type="match status" value="1"/>
</dbReference>